<evidence type="ECO:0000256" key="1">
    <source>
        <dbReference type="ARBA" id="ARBA00007625"/>
    </source>
</evidence>
<evidence type="ECO:0000256" key="2">
    <source>
        <dbReference type="ARBA" id="ARBA00022574"/>
    </source>
</evidence>
<dbReference type="SMART" id="SM00320">
    <property type="entry name" value="WD40"/>
    <property type="match status" value="7"/>
</dbReference>
<dbReference type="PANTHER" id="PTHR44019">
    <property type="entry name" value="WD REPEAT-CONTAINING PROTEIN 55"/>
    <property type="match status" value="1"/>
</dbReference>
<feature type="compositionally biased region" description="Acidic residues" evidence="5">
    <location>
        <begin position="380"/>
        <end position="414"/>
    </location>
</feature>
<dbReference type="Gene3D" id="2.130.10.10">
    <property type="entry name" value="YVTN repeat-like/Quinoprotein amine dehydrogenase"/>
    <property type="match status" value="2"/>
</dbReference>
<organism evidence="6 7">
    <name type="scientific">Astrephomene gubernaculifera</name>
    <dbReference type="NCBI Taxonomy" id="47775"/>
    <lineage>
        <taxon>Eukaryota</taxon>
        <taxon>Viridiplantae</taxon>
        <taxon>Chlorophyta</taxon>
        <taxon>core chlorophytes</taxon>
        <taxon>Chlorophyceae</taxon>
        <taxon>CS clade</taxon>
        <taxon>Chlamydomonadales</taxon>
        <taxon>Astrephomenaceae</taxon>
        <taxon>Astrephomene</taxon>
    </lineage>
</organism>
<feature type="compositionally biased region" description="Acidic residues" evidence="5">
    <location>
        <begin position="514"/>
        <end position="527"/>
    </location>
</feature>
<dbReference type="PROSITE" id="PS50082">
    <property type="entry name" value="WD_REPEATS_2"/>
    <property type="match status" value="1"/>
</dbReference>
<dbReference type="AlphaFoldDB" id="A0AAD3HNF3"/>
<feature type="region of interest" description="Disordered" evidence="5">
    <location>
        <begin position="350"/>
        <end position="561"/>
    </location>
</feature>
<dbReference type="SUPFAM" id="SSF50978">
    <property type="entry name" value="WD40 repeat-like"/>
    <property type="match status" value="1"/>
</dbReference>
<dbReference type="InterPro" id="IPR036322">
    <property type="entry name" value="WD40_repeat_dom_sf"/>
</dbReference>
<evidence type="ECO:0000256" key="3">
    <source>
        <dbReference type="ARBA" id="ARBA00022737"/>
    </source>
</evidence>
<feature type="compositionally biased region" description="Acidic residues" evidence="5">
    <location>
        <begin position="350"/>
        <end position="370"/>
    </location>
</feature>
<evidence type="ECO:0000256" key="4">
    <source>
        <dbReference type="PROSITE-ProRule" id="PRU00221"/>
    </source>
</evidence>
<dbReference type="PROSITE" id="PS00678">
    <property type="entry name" value="WD_REPEATS_1"/>
    <property type="match status" value="1"/>
</dbReference>
<feature type="compositionally biased region" description="Acidic residues" evidence="5">
    <location>
        <begin position="423"/>
        <end position="434"/>
    </location>
</feature>
<keyword evidence="7" id="KW-1185">Reference proteome</keyword>
<protein>
    <submittedName>
        <fullName evidence="6">Uncharacterized protein</fullName>
    </submittedName>
</protein>
<dbReference type="PANTHER" id="PTHR44019:SF20">
    <property type="entry name" value="WD REPEAT-CONTAINING PROTEIN 55"/>
    <property type="match status" value="1"/>
</dbReference>
<comment type="similarity">
    <text evidence="1">Belongs to the WD repeat WDR55 family.</text>
</comment>
<feature type="compositionally biased region" description="Low complexity" evidence="5">
    <location>
        <begin position="450"/>
        <end position="490"/>
    </location>
</feature>
<keyword evidence="2 4" id="KW-0853">WD repeat</keyword>
<dbReference type="InterPro" id="IPR001680">
    <property type="entry name" value="WD40_rpt"/>
</dbReference>
<comment type="caution">
    <text evidence="6">The sequence shown here is derived from an EMBL/GenBank/DDBJ whole genome shotgun (WGS) entry which is preliminary data.</text>
</comment>
<dbReference type="Pfam" id="PF00400">
    <property type="entry name" value="WD40"/>
    <property type="match status" value="2"/>
</dbReference>
<name>A0AAD3HNF3_9CHLO</name>
<feature type="region of interest" description="Disordered" evidence="5">
    <location>
        <begin position="150"/>
        <end position="175"/>
    </location>
</feature>
<dbReference type="Proteomes" id="UP001054857">
    <property type="component" value="Unassembled WGS sequence"/>
</dbReference>
<feature type="compositionally biased region" description="Gly residues" evidence="5">
    <location>
        <begin position="152"/>
        <end position="161"/>
    </location>
</feature>
<dbReference type="InterPro" id="IPR050505">
    <property type="entry name" value="WDR55/POC1"/>
</dbReference>
<sequence>MDTPSCSVPLEGQPLDCCVSPNAGLLAAGLVTGQLQVASFACPPSADGASSQLSYQLSFTVPPPEDTPSDATDATPSCRAVCFTHDGSAVLAGYSDHIVRSYDTTTGKLVQTFSGEHDQALSRVYALDPNVFVSGDEEGLVVLWDARSSNGSGNGCSGSGRGSSKNASGGGGGGGRGATYRYTHHTDYISDFALNSRAGALVVTSGDATLSVHDLRKRKALARSEDDNDDELLSCCVVKGGRKVVAGSQSGVLQLYSWGHWNDCSDRFPGHPESVQALVAFDESTLLTGSSDGGVRVVGVLPNRLLGILGQHNEDFPVERLALSHDRRVLASTSHDSAVKLWDLSLLLEDDDEGEGEEGEGEGEEEEEGAEAVGGRGGSEGEEEGEEEEGSSDWEEEGESEGEGEEDDDGDDGDSGSGSGSEGGDDSEEEEEKEEGGAGAAGGKGRVKKAVAAAAAKEAGPGTTGATKGAAATAAAAAANQGIGAAVAGGKKQKKKAADSDGDGSGGDAGPEEKDSDDDGEDSDDDDGGRKRKRARQERTKWTRGSEAAKKPAGNFFADLL</sequence>
<reference evidence="6 7" key="1">
    <citation type="journal article" date="2021" name="Sci. Rep.">
        <title>Genome sequencing of the multicellular alga Astrephomene provides insights into convergent evolution of germ-soma differentiation.</title>
        <authorList>
            <person name="Yamashita S."/>
            <person name="Yamamoto K."/>
            <person name="Matsuzaki R."/>
            <person name="Suzuki S."/>
            <person name="Yamaguchi H."/>
            <person name="Hirooka S."/>
            <person name="Minakuchi Y."/>
            <person name="Miyagishima S."/>
            <person name="Kawachi M."/>
            <person name="Toyoda A."/>
            <person name="Nozaki H."/>
        </authorList>
    </citation>
    <scope>NUCLEOTIDE SEQUENCE [LARGE SCALE GENOMIC DNA]</scope>
    <source>
        <strain evidence="6 7">NIES-4017</strain>
    </source>
</reference>
<keyword evidence="3" id="KW-0677">Repeat</keyword>
<accession>A0AAD3HNF3</accession>
<dbReference type="EMBL" id="BMAR01000015">
    <property type="protein sequence ID" value="GFR46760.1"/>
    <property type="molecule type" value="Genomic_DNA"/>
</dbReference>
<proteinExistence type="inferred from homology"/>
<evidence type="ECO:0000313" key="6">
    <source>
        <dbReference type="EMBL" id="GFR46760.1"/>
    </source>
</evidence>
<dbReference type="InterPro" id="IPR019775">
    <property type="entry name" value="WD40_repeat_CS"/>
</dbReference>
<dbReference type="InterPro" id="IPR015943">
    <property type="entry name" value="WD40/YVTN_repeat-like_dom_sf"/>
</dbReference>
<evidence type="ECO:0000256" key="5">
    <source>
        <dbReference type="SAM" id="MobiDB-lite"/>
    </source>
</evidence>
<evidence type="ECO:0000313" key="7">
    <source>
        <dbReference type="Proteomes" id="UP001054857"/>
    </source>
</evidence>
<gene>
    <name evidence="6" type="ORF">Agub_g8386</name>
</gene>
<feature type="repeat" description="WD" evidence="4">
    <location>
        <begin position="311"/>
        <end position="345"/>
    </location>
</feature>